<dbReference type="Proteomes" id="UP000256727">
    <property type="component" value="Unassembled WGS sequence"/>
</dbReference>
<evidence type="ECO:0000313" key="3">
    <source>
        <dbReference type="Proteomes" id="UP000256727"/>
    </source>
</evidence>
<dbReference type="Pfam" id="PF04199">
    <property type="entry name" value="Cyclase"/>
    <property type="match status" value="1"/>
</dbReference>
<protein>
    <submittedName>
        <fullName evidence="2">Putative cyclase</fullName>
    </submittedName>
</protein>
<dbReference type="PANTHER" id="PTHR34861:SF10">
    <property type="entry name" value="CYCLASE"/>
    <property type="match status" value="1"/>
</dbReference>
<dbReference type="GO" id="GO:0019441">
    <property type="term" value="P:L-tryptophan catabolic process to kynurenine"/>
    <property type="evidence" value="ECO:0007669"/>
    <property type="project" value="InterPro"/>
</dbReference>
<accession>A0A3D9LE89</accession>
<evidence type="ECO:0000256" key="1">
    <source>
        <dbReference type="SAM" id="MobiDB-lite"/>
    </source>
</evidence>
<name>A0A3D9LE89_9MICC</name>
<dbReference type="EMBL" id="QREH01000001">
    <property type="protein sequence ID" value="REE04688.1"/>
    <property type="molecule type" value="Genomic_DNA"/>
</dbReference>
<gene>
    <name evidence="2" type="ORF">C8E99_2533</name>
</gene>
<dbReference type="PANTHER" id="PTHR34861">
    <property type="match status" value="1"/>
</dbReference>
<dbReference type="InterPro" id="IPR037175">
    <property type="entry name" value="KFase_sf"/>
</dbReference>
<dbReference type="OrthoDB" id="7067800at2"/>
<dbReference type="InterPro" id="IPR007325">
    <property type="entry name" value="KFase/CYL"/>
</dbReference>
<dbReference type="RefSeq" id="WP_115932570.1">
    <property type="nucleotide sequence ID" value="NZ_QREH01000001.1"/>
</dbReference>
<proteinExistence type="predicted"/>
<sequence>MDEPRSPRWRHRPEPSTWGDFGPDDALGRINLLTPAKVAEGLAEVHEGRAFTLGLPLTLPGGNALNANRLPPVVRPTLRQGRSGANCIMEPLSPGSSDVLSDDLVVLHNQYSTQWDAFAHVGSMFDADGDGVPKPVYYNGFRAGIEVRGTTDPADCGIPSPGQPTTADLGPVGIGTVASHPVQGRAVLIDLAHHVGTDHQVVGFDQIRTVLDADGIEVRPGDIVTFHTGFAAKVLEMAGDPDPDVLHRYGAVLDGRDPALLDWITETGIAAIAADNYAVELYPATPAPAPASILPLHEHCLFKLGVPLGELWYLTDLAAALREAGRTAFLLTAPPLNLPGASGSPLNPIATI</sequence>
<dbReference type="SUPFAM" id="SSF102198">
    <property type="entry name" value="Putative cyclase"/>
    <property type="match status" value="1"/>
</dbReference>
<organism evidence="2 3">
    <name type="scientific">Citricoccus muralis</name>
    <dbReference type="NCBI Taxonomy" id="169134"/>
    <lineage>
        <taxon>Bacteria</taxon>
        <taxon>Bacillati</taxon>
        <taxon>Actinomycetota</taxon>
        <taxon>Actinomycetes</taxon>
        <taxon>Micrococcales</taxon>
        <taxon>Micrococcaceae</taxon>
        <taxon>Citricoccus</taxon>
    </lineage>
</organism>
<comment type="caution">
    <text evidence="2">The sequence shown here is derived from an EMBL/GenBank/DDBJ whole genome shotgun (WGS) entry which is preliminary data.</text>
</comment>
<keyword evidence="3" id="KW-1185">Reference proteome</keyword>
<dbReference type="AlphaFoldDB" id="A0A3D9LE89"/>
<evidence type="ECO:0000313" key="2">
    <source>
        <dbReference type="EMBL" id="REE04688.1"/>
    </source>
</evidence>
<reference evidence="2 3" key="1">
    <citation type="submission" date="2018-07" db="EMBL/GenBank/DDBJ databases">
        <title>Sequencing the genomes of 1000 actinobacteria strains.</title>
        <authorList>
            <person name="Klenk H.-P."/>
        </authorList>
    </citation>
    <scope>NUCLEOTIDE SEQUENCE [LARGE SCALE GENOMIC DNA]</scope>
    <source>
        <strain evidence="2 3">DSM 14442</strain>
    </source>
</reference>
<feature type="region of interest" description="Disordered" evidence="1">
    <location>
        <begin position="1"/>
        <end position="22"/>
    </location>
</feature>
<dbReference type="Gene3D" id="3.50.30.50">
    <property type="entry name" value="Putative cyclase"/>
    <property type="match status" value="1"/>
</dbReference>
<dbReference type="GO" id="GO:0004061">
    <property type="term" value="F:arylformamidase activity"/>
    <property type="evidence" value="ECO:0007669"/>
    <property type="project" value="InterPro"/>
</dbReference>